<evidence type="ECO:0000313" key="3">
    <source>
        <dbReference type="EMBL" id="KAF9894513.1"/>
    </source>
</evidence>
<reference evidence="3" key="2">
    <citation type="submission" date="2020-02" db="EMBL/GenBank/DDBJ databases">
        <authorList>
            <person name="Gilchrist C.L.M."/>
            <person name="Chooi Y.-H."/>
        </authorList>
    </citation>
    <scope>NUCLEOTIDE SEQUENCE</scope>
    <source>
        <strain evidence="3">MST-FP2251</strain>
    </source>
</reference>
<gene>
    <name evidence="3" type="ORF">FE257_006397</name>
</gene>
<dbReference type="Pfam" id="PF07859">
    <property type="entry name" value="Abhydrolase_3"/>
    <property type="match status" value="1"/>
</dbReference>
<accession>A0AAD4CZ74</accession>
<evidence type="ECO:0000259" key="2">
    <source>
        <dbReference type="Pfam" id="PF07859"/>
    </source>
</evidence>
<organism evidence="3 4">
    <name type="scientific">Aspergillus nanangensis</name>
    <dbReference type="NCBI Taxonomy" id="2582783"/>
    <lineage>
        <taxon>Eukaryota</taxon>
        <taxon>Fungi</taxon>
        <taxon>Dikarya</taxon>
        <taxon>Ascomycota</taxon>
        <taxon>Pezizomycotina</taxon>
        <taxon>Eurotiomycetes</taxon>
        <taxon>Eurotiomycetidae</taxon>
        <taxon>Eurotiales</taxon>
        <taxon>Aspergillaceae</taxon>
        <taxon>Aspergillus</taxon>
        <taxon>Aspergillus subgen. Circumdati</taxon>
    </lineage>
</organism>
<proteinExistence type="predicted"/>
<dbReference type="AlphaFoldDB" id="A0AAD4CZ74"/>
<dbReference type="InterPro" id="IPR013094">
    <property type="entry name" value="AB_hydrolase_3"/>
</dbReference>
<dbReference type="EMBL" id="VCAU01000003">
    <property type="protein sequence ID" value="KAF9894513.1"/>
    <property type="molecule type" value="Genomic_DNA"/>
</dbReference>
<dbReference type="SUPFAM" id="SSF53474">
    <property type="entry name" value="alpha/beta-Hydrolases"/>
    <property type="match status" value="1"/>
</dbReference>
<dbReference type="PANTHER" id="PTHR48081">
    <property type="entry name" value="AB HYDROLASE SUPERFAMILY PROTEIN C4A8.06C"/>
    <property type="match status" value="1"/>
</dbReference>
<protein>
    <recommendedName>
        <fullName evidence="2">Alpha/beta hydrolase fold-3 domain-containing protein</fullName>
    </recommendedName>
</protein>
<dbReference type="InterPro" id="IPR029058">
    <property type="entry name" value="AB_hydrolase_fold"/>
</dbReference>
<dbReference type="Gene3D" id="3.40.50.1820">
    <property type="entry name" value="alpha/beta hydrolase"/>
    <property type="match status" value="1"/>
</dbReference>
<evidence type="ECO:0000256" key="1">
    <source>
        <dbReference type="ARBA" id="ARBA00022801"/>
    </source>
</evidence>
<dbReference type="PANTHER" id="PTHR48081:SF3">
    <property type="entry name" value="ALPHA_BETA HYDROLASE FOLD-3 DOMAIN-CONTAINING PROTEIN"/>
    <property type="match status" value="1"/>
</dbReference>
<comment type="caution">
    <text evidence="3">The sequence shown here is derived from an EMBL/GenBank/DDBJ whole genome shotgun (WGS) entry which is preliminary data.</text>
</comment>
<sequence>MASPSTKLAAFDLVQTPYKKVGDHEIRADLIIPQSDFKGKRPVIVRFHGGGLITGDSLTMEWFPQWLIDLAQKHNAIIASANYRLMPESTSLDIFDDVEDFWTWLHSSTVAKLLASRPTPTSLDLTRILTAGESAGGLLSVCLALSHPDEIRAATASYPCVDMASTHFSTPSPIPPVMDPPITASFVGDFLAQIQPGTVRSSAAIPDRFDLMIAAIYFGNMTALYERGVEEASKRALRYPIEYFDQADAKLPVGGVSILQGIEDEIVPMDGPEKFVAKAREVMRGKPGGDKIVLTLREGAHGFDGEVSLSEKWIQDHLRVAVDAWLA</sequence>
<dbReference type="GO" id="GO:0016787">
    <property type="term" value="F:hydrolase activity"/>
    <property type="evidence" value="ECO:0007669"/>
    <property type="project" value="UniProtKB-KW"/>
</dbReference>
<evidence type="ECO:0000313" key="4">
    <source>
        <dbReference type="Proteomes" id="UP001194746"/>
    </source>
</evidence>
<keyword evidence="1" id="KW-0378">Hydrolase</keyword>
<dbReference type="Proteomes" id="UP001194746">
    <property type="component" value="Unassembled WGS sequence"/>
</dbReference>
<feature type="domain" description="Alpha/beta hydrolase fold-3" evidence="2">
    <location>
        <begin position="44"/>
        <end position="170"/>
    </location>
</feature>
<keyword evidence="4" id="KW-1185">Reference proteome</keyword>
<reference evidence="3" key="1">
    <citation type="journal article" date="2019" name="Beilstein J. Org. Chem.">
        <title>Nanangenines: drimane sesquiterpenoids as the dominant metabolite cohort of a novel Australian fungus, Aspergillus nanangensis.</title>
        <authorList>
            <person name="Lacey H.J."/>
            <person name="Gilchrist C.L.M."/>
            <person name="Crombie A."/>
            <person name="Kalaitzis J.A."/>
            <person name="Vuong D."/>
            <person name="Rutledge P.J."/>
            <person name="Turner P."/>
            <person name="Pitt J.I."/>
            <person name="Lacey E."/>
            <person name="Chooi Y.H."/>
            <person name="Piggott A.M."/>
        </authorList>
    </citation>
    <scope>NUCLEOTIDE SEQUENCE</scope>
    <source>
        <strain evidence="3">MST-FP2251</strain>
    </source>
</reference>
<name>A0AAD4CZ74_ASPNN</name>
<dbReference type="InterPro" id="IPR050300">
    <property type="entry name" value="GDXG_lipolytic_enzyme"/>
</dbReference>